<gene>
    <name evidence="1" type="ORF">TSPGSL018_19539</name>
</gene>
<organism evidence="1">
    <name type="scientific">Tetraselmis sp. GSL018</name>
    <dbReference type="NCBI Taxonomy" id="582737"/>
    <lineage>
        <taxon>Eukaryota</taxon>
        <taxon>Viridiplantae</taxon>
        <taxon>Chlorophyta</taxon>
        <taxon>core chlorophytes</taxon>
        <taxon>Chlorodendrophyceae</taxon>
        <taxon>Chlorodendrales</taxon>
        <taxon>Chlorodendraceae</taxon>
        <taxon>Tetraselmis</taxon>
    </lineage>
</organism>
<dbReference type="AlphaFoldDB" id="A0A061QVY7"/>
<reference evidence="1" key="1">
    <citation type="submission" date="2014-05" db="EMBL/GenBank/DDBJ databases">
        <title>The transcriptome of the halophilic microalga Tetraselmis sp. GSL018 isolated from the Great Salt Lake, Utah.</title>
        <authorList>
            <person name="Jinkerson R.E."/>
            <person name="D'Adamo S."/>
            <person name="Posewitz M.C."/>
        </authorList>
    </citation>
    <scope>NUCLEOTIDE SEQUENCE</scope>
    <source>
        <strain evidence="1">GSL018</strain>
    </source>
</reference>
<proteinExistence type="predicted"/>
<dbReference type="EMBL" id="GBEZ01022976">
    <property type="protein sequence ID" value="JAC63888.1"/>
    <property type="molecule type" value="Transcribed_RNA"/>
</dbReference>
<feature type="non-terminal residue" evidence="1">
    <location>
        <position position="53"/>
    </location>
</feature>
<evidence type="ECO:0000313" key="1">
    <source>
        <dbReference type="EMBL" id="JAC63888.1"/>
    </source>
</evidence>
<feature type="non-terminal residue" evidence="1">
    <location>
        <position position="1"/>
    </location>
</feature>
<name>A0A061QVY7_9CHLO</name>
<sequence>RKHRNLISLTKRYGSDCDLYQLRYYVFIGSRGGHCDRPGLCHRTMVKFRSISR</sequence>
<accession>A0A061QVY7</accession>
<protein>
    <submittedName>
        <fullName evidence="1">Uncharacterized protein</fullName>
    </submittedName>
</protein>